<dbReference type="SUPFAM" id="SSF52540">
    <property type="entry name" value="P-loop containing nucleoside triphosphate hydrolases"/>
    <property type="match status" value="1"/>
</dbReference>
<dbReference type="EMBL" id="UHDO01000001">
    <property type="protein sequence ID" value="SUM42587.1"/>
    <property type="molecule type" value="Genomic_DNA"/>
</dbReference>
<dbReference type="Pfam" id="PF07728">
    <property type="entry name" value="AAA_5"/>
    <property type="match status" value="1"/>
</dbReference>
<dbReference type="EC" id="3.1.21.-" evidence="2"/>
<dbReference type="InterPro" id="IPR003593">
    <property type="entry name" value="AAA+_ATPase"/>
</dbReference>
<dbReference type="RefSeq" id="WP_181879771.1">
    <property type="nucleotide sequence ID" value="NZ_PPQT01000055.1"/>
</dbReference>
<dbReference type="InterPro" id="IPR052934">
    <property type="entry name" value="Methyl-DNA_Rec/Restrict_Enz"/>
</dbReference>
<gene>
    <name evidence="2" type="primary">mcrB</name>
    <name evidence="2" type="ORF">NCTC13830_00106</name>
</gene>
<dbReference type="GO" id="GO:0005524">
    <property type="term" value="F:ATP binding"/>
    <property type="evidence" value="ECO:0007669"/>
    <property type="project" value="InterPro"/>
</dbReference>
<organism evidence="2 3">
    <name type="scientific">Staphylococcus petrasii</name>
    <dbReference type="NCBI Taxonomy" id="1276936"/>
    <lineage>
        <taxon>Bacteria</taxon>
        <taxon>Bacillati</taxon>
        <taxon>Bacillota</taxon>
        <taxon>Bacilli</taxon>
        <taxon>Bacillales</taxon>
        <taxon>Staphylococcaceae</taxon>
        <taxon>Staphylococcus</taxon>
    </lineage>
</organism>
<dbReference type="PANTHER" id="PTHR37291">
    <property type="entry name" value="5-METHYLCYTOSINE-SPECIFIC RESTRICTION ENZYME B"/>
    <property type="match status" value="1"/>
</dbReference>
<protein>
    <submittedName>
        <fullName evidence="2">Restriction enzyme</fullName>
        <ecNumber evidence="2">3.1.21.-</ecNumber>
    </submittedName>
</protein>
<evidence type="ECO:0000313" key="3">
    <source>
        <dbReference type="Proteomes" id="UP000254047"/>
    </source>
</evidence>
<dbReference type="InterPro" id="IPR027417">
    <property type="entry name" value="P-loop_NTPase"/>
</dbReference>
<dbReference type="SMART" id="SM00382">
    <property type="entry name" value="AAA"/>
    <property type="match status" value="1"/>
</dbReference>
<proteinExistence type="predicted"/>
<sequence length="549" mass="63960">MNNIDKTWVPFYKTLASELLKYRHRRGELIRMIEMIYERAGIKLPTLEKNNELIDIDPFTIFALFNKASMRDMNKIKILNELARYFDIKTQVPTSFYSIPTVNNMSATFYAFDGKRNADDIDNLWALFESALKYAQEQTEDNRINFIEKFNMVIVQPEIGNSKLTSGLYWIAPETFANYDSLTKSYIFENDKIPAKFVNKNLEPKGKLSGENYLAIIDMLKAFLSSGETSVDNFIDFSYEVWVYSKEMNKPKNPQKVIENPPIEYPPYTKDDLLNDVFMTESNYDRLVRLVKRKKNVILQGPPGVGKTYVAKRLAYSMMGVKDASRVKLIQFHQSYAYEDFVMGYRPTNSGFELSTGAFYDFCKIAEQDLDNDYFFIIDEINCGNLSKIFGELFMLIENDKRGLEVELLYTDEAFSVPENLYIIGMMNTADRSLAILDYALRRRFAFYDMKPAFENEKFKDYQKSLNSPEFDALIQCIEALNNDIIQDDMLGESFVIGHSYFSNFENVTITELSDIIEFEILPLLNEYWFDEPSKVDMWAEKLRNAIEL</sequence>
<evidence type="ECO:0000313" key="2">
    <source>
        <dbReference type="EMBL" id="SUM42587.1"/>
    </source>
</evidence>
<keyword evidence="2" id="KW-0378">Hydrolase</keyword>
<dbReference type="InterPro" id="IPR011704">
    <property type="entry name" value="ATPase_dyneun-rel_AAA"/>
</dbReference>
<feature type="domain" description="AAA+ ATPase" evidence="1">
    <location>
        <begin position="293"/>
        <end position="451"/>
    </location>
</feature>
<reference evidence="2 3" key="1">
    <citation type="submission" date="2018-06" db="EMBL/GenBank/DDBJ databases">
        <authorList>
            <consortium name="Pathogen Informatics"/>
            <person name="Doyle S."/>
        </authorList>
    </citation>
    <scope>NUCLEOTIDE SEQUENCE [LARGE SCALE GENOMIC DNA]</scope>
    <source>
        <strain evidence="2 3">NCTC13830</strain>
    </source>
</reference>
<dbReference type="CDD" id="cd00009">
    <property type="entry name" value="AAA"/>
    <property type="match status" value="1"/>
</dbReference>
<evidence type="ECO:0000259" key="1">
    <source>
        <dbReference type="SMART" id="SM00382"/>
    </source>
</evidence>
<dbReference type="GO" id="GO:0016887">
    <property type="term" value="F:ATP hydrolysis activity"/>
    <property type="evidence" value="ECO:0007669"/>
    <property type="project" value="InterPro"/>
</dbReference>
<name>A0A380FWC6_9STAP</name>
<dbReference type="REBASE" id="415348">
    <property type="entry name" value="Spe13830McrBCP"/>
</dbReference>
<dbReference type="Gene3D" id="3.40.50.300">
    <property type="entry name" value="P-loop containing nucleotide triphosphate hydrolases"/>
    <property type="match status" value="1"/>
</dbReference>
<dbReference type="AlphaFoldDB" id="A0A380FWC6"/>
<accession>A0A380FWC6</accession>
<dbReference type="PANTHER" id="PTHR37291:SF1">
    <property type="entry name" value="TYPE IV METHYL-DIRECTED RESTRICTION ENZYME ECOKMCRB SUBUNIT"/>
    <property type="match status" value="1"/>
</dbReference>
<dbReference type="Proteomes" id="UP000254047">
    <property type="component" value="Unassembled WGS sequence"/>
</dbReference>